<organism evidence="1 2">
    <name type="scientific">Caldalkalibacillus uzonensis</name>
    <dbReference type="NCBI Taxonomy" id="353224"/>
    <lineage>
        <taxon>Bacteria</taxon>
        <taxon>Bacillati</taxon>
        <taxon>Bacillota</taxon>
        <taxon>Bacilli</taxon>
        <taxon>Bacillales</taxon>
        <taxon>Bacillaceae</taxon>
        <taxon>Caldalkalibacillus</taxon>
    </lineage>
</organism>
<gene>
    <name evidence="1" type="ORF">J2S00_001594</name>
</gene>
<dbReference type="RefSeq" id="WP_307337776.1">
    <property type="nucleotide sequence ID" value="NZ_JAUSUQ010000005.1"/>
</dbReference>
<dbReference type="EMBL" id="JAUSUQ010000005">
    <property type="protein sequence ID" value="MDQ0338808.1"/>
    <property type="molecule type" value="Genomic_DNA"/>
</dbReference>
<sequence>MNEQKQHIKIYGDGSMPGGKFDKVSIMGHGCVEGDLTGKQCKIFGKGELEGKAVLERLCVFGTASIHGLLIANVLEVFGNLDVMEKMTGDRGRITGWLTVKGNVEMEELSVKGGLKVEGLLNAGIFNLRLQHNTSRIREIGAEKITVQRKRLKLFKPHDHLEAEVIEGDRIFLEYTTAKIVRGNKITLGPHCEIELVEYNHTFEKVGRGPCRVADVRKISIND</sequence>
<dbReference type="Proteomes" id="UP001232445">
    <property type="component" value="Unassembled WGS sequence"/>
</dbReference>
<protein>
    <submittedName>
        <fullName evidence="1">Cytoskeletal protein CcmA (Bactofilin family)</fullName>
    </submittedName>
</protein>
<keyword evidence="2" id="KW-1185">Reference proteome</keyword>
<proteinExistence type="predicted"/>
<name>A0ABU0CRV4_9BACI</name>
<evidence type="ECO:0000313" key="2">
    <source>
        <dbReference type="Proteomes" id="UP001232445"/>
    </source>
</evidence>
<accession>A0ABU0CRV4</accession>
<evidence type="ECO:0000313" key="1">
    <source>
        <dbReference type="EMBL" id="MDQ0338808.1"/>
    </source>
</evidence>
<reference evidence="1 2" key="1">
    <citation type="submission" date="2023-07" db="EMBL/GenBank/DDBJ databases">
        <title>Genomic Encyclopedia of Type Strains, Phase IV (KMG-IV): sequencing the most valuable type-strain genomes for metagenomic binning, comparative biology and taxonomic classification.</title>
        <authorList>
            <person name="Goeker M."/>
        </authorList>
    </citation>
    <scope>NUCLEOTIDE SEQUENCE [LARGE SCALE GENOMIC DNA]</scope>
    <source>
        <strain evidence="1 2">DSM 17740</strain>
    </source>
</reference>
<comment type="caution">
    <text evidence="1">The sequence shown here is derived from an EMBL/GenBank/DDBJ whole genome shotgun (WGS) entry which is preliminary data.</text>
</comment>